<feature type="domain" description="Bacteriophage CI repressor C-terminal" evidence="2">
    <location>
        <begin position="95"/>
        <end position="171"/>
    </location>
</feature>
<dbReference type="Gene3D" id="1.10.260.40">
    <property type="entry name" value="lambda repressor-like DNA-binding domains"/>
    <property type="match status" value="1"/>
</dbReference>
<gene>
    <name evidence="3" type="ORF">O1V66_19990</name>
</gene>
<dbReference type="InterPro" id="IPR032499">
    <property type="entry name" value="Phage_CI_C"/>
</dbReference>
<dbReference type="RefSeq" id="WP_269127979.1">
    <property type="nucleotide sequence ID" value="NZ_CP114058.1"/>
</dbReference>
<evidence type="ECO:0000313" key="3">
    <source>
        <dbReference type="EMBL" id="WAT01017.1"/>
    </source>
</evidence>
<feature type="domain" description="Bacteriophage CI repressor N-terminal" evidence="1">
    <location>
        <begin position="14"/>
        <end position="75"/>
    </location>
</feature>
<sequence length="179" mass="19631">MSLQINFETGGGKVLDRVLAAYGFTTKIALCEHLGIASSSLANRYKRDFFPSDIVIRCIAETGASLKWLATGEGTAGDAGDQNAVKCLSDTLVNVPCSNLINGELRKEYDLKIDSRFLPNNADGMSLHLVIENSIQYFINKDITDLKDGKWLVQIEGALSIRTLTRIPVGRGSHSRRWG</sequence>
<protein>
    <submittedName>
        <fullName evidence="3">Phage repressor protein CI</fullName>
    </submittedName>
</protein>
<accession>A0ABY7HPS6</accession>
<evidence type="ECO:0000259" key="1">
    <source>
        <dbReference type="Pfam" id="PF07022"/>
    </source>
</evidence>
<dbReference type="Pfam" id="PF07022">
    <property type="entry name" value="Phage_CI_repr"/>
    <property type="match status" value="1"/>
</dbReference>
<dbReference type="Pfam" id="PF16452">
    <property type="entry name" value="Phage_CI_C"/>
    <property type="match status" value="1"/>
</dbReference>
<dbReference type="Gene3D" id="2.10.109.10">
    <property type="entry name" value="Umud Fragment, subunit A"/>
    <property type="match status" value="1"/>
</dbReference>
<evidence type="ECO:0000313" key="4">
    <source>
        <dbReference type="Proteomes" id="UP001164712"/>
    </source>
</evidence>
<dbReference type="Proteomes" id="UP001164712">
    <property type="component" value="Chromosome"/>
</dbReference>
<reference evidence="3" key="1">
    <citation type="submission" date="2022-12" db="EMBL/GenBank/DDBJ databases">
        <title>Complete genome sequence of an Australian strain of Rouxiella badensis DAR84756 and resolution of the R. badensis DSM100043 and R. chamberiensis DSM28324 genomes.</title>
        <authorList>
            <person name="Paul S."/>
            <person name="Anderson P.J."/>
            <person name="Maynard G."/>
            <person name="Dyall-Smith M."/>
            <person name="Kudinha T."/>
        </authorList>
    </citation>
    <scope>NUCLEOTIDE SEQUENCE</scope>
    <source>
        <strain evidence="3">DSM 28324</strain>
    </source>
</reference>
<organism evidence="3 4">
    <name type="scientific">Rouxiella chamberiensis</name>
    <dbReference type="NCBI Taxonomy" id="1513468"/>
    <lineage>
        <taxon>Bacteria</taxon>
        <taxon>Pseudomonadati</taxon>
        <taxon>Pseudomonadota</taxon>
        <taxon>Gammaproteobacteria</taxon>
        <taxon>Enterobacterales</taxon>
        <taxon>Yersiniaceae</taxon>
        <taxon>Rouxiella</taxon>
    </lineage>
</organism>
<keyword evidence="4" id="KW-1185">Reference proteome</keyword>
<proteinExistence type="predicted"/>
<dbReference type="InterPro" id="IPR010982">
    <property type="entry name" value="Lambda_DNA-bd_dom_sf"/>
</dbReference>
<dbReference type="EMBL" id="CP114058">
    <property type="protein sequence ID" value="WAT01017.1"/>
    <property type="molecule type" value="Genomic_DNA"/>
</dbReference>
<evidence type="ECO:0000259" key="2">
    <source>
        <dbReference type="Pfam" id="PF16452"/>
    </source>
</evidence>
<dbReference type="InterPro" id="IPR010744">
    <property type="entry name" value="Phage_CI_N"/>
</dbReference>
<name>A0ABY7HPS6_9GAMM</name>